<proteinExistence type="predicted"/>
<accession>A0A6C0AVZ7</accession>
<dbReference type="AlphaFoldDB" id="A0A6C0AVZ7"/>
<organism evidence="1">
    <name type="scientific">viral metagenome</name>
    <dbReference type="NCBI Taxonomy" id="1070528"/>
    <lineage>
        <taxon>unclassified sequences</taxon>
        <taxon>metagenomes</taxon>
        <taxon>organismal metagenomes</taxon>
    </lineage>
</organism>
<dbReference type="EMBL" id="MN738772">
    <property type="protein sequence ID" value="QHS84107.1"/>
    <property type="molecule type" value="Genomic_DNA"/>
</dbReference>
<reference evidence="1" key="1">
    <citation type="journal article" date="2020" name="Nature">
        <title>Giant virus diversity and host interactions through global metagenomics.</title>
        <authorList>
            <person name="Schulz F."/>
            <person name="Roux S."/>
            <person name="Paez-Espino D."/>
            <person name="Jungbluth S."/>
            <person name="Walsh D.A."/>
            <person name="Denef V.J."/>
            <person name="McMahon K.D."/>
            <person name="Konstantinidis K.T."/>
            <person name="Eloe-Fadrosh E.A."/>
            <person name="Kyrpides N.C."/>
            <person name="Woyke T."/>
        </authorList>
    </citation>
    <scope>NUCLEOTIDE SEQUENCE</scope>
    <source>
        <strain evidence="1">GVMAG-S-ERX555965-48</strain>
    </source>
</reference>
<evidence type="ECO:0000313" key="1">
    <source>
        <dbReference type="EMBL" id="QHS84107.1"/>
    </source>
</evidence>
<protein>
    <submittedName>
        <fullName evidence="1">Uncharacterized protein</fullName>
    </submittedName>
</protein>
<sequence length="142" mass="17360">MNSPVYLFKEILPQELLNQIQQYLPVNEQVKNALKKYYDELYDQRLLDEEKIFENEIYPNCTCSNCPDNGKHKIFRRRDCSLCFEYETKQYCGEYASDEYKVAIRHNPQYKKIAYDDNDSDNSIDDMYWYDDRHIWIENEDY</sequence>
<name>A0A6C0AVZ7_9ZZZZ</name>